<dbReference type="Proteomes" id="UP001482620">
    <property type="component" value="Unassembled WGS sequence"/>
</dbReference>
<gene>
    <name evidence="1" type="ORF">ILYODFUR_035751</name>
</gene>
<evidence type="ECO:0000313" key="2">
    <source>
        <dbReference type="Proteomes" id="UP001482620"/>
    </source>
</evidence>
<evidence type="ECO:0000313" key="1">
    <source>
        <dbReference type="EMBL" id="MEQ2223334.1"/>
    </source>
</evidence>
<reference evidence="1 2" key="1">
    <citation type="submission" date="2021-06" db="EMBL/GenBank/DDBJ databases">
        <authorList>
            <person name="Palmer J.M."/>
        </authorList>
    </citation>
    <scope>NUCLEOTIDE SEQUENCE [LARGE SCALE GENOMIC DNA]</scope>
    <source>
        <strain evidence="2">if_2019</strain>
        <tissue evidence="1">Muscle</tissue>
    </source>
</reference>
<protein>
    <submittedName>
        <fullName evidence="1">Uncharacterized protein</fullName>
    </submittedName>
</protein>
<organism evidence="1 2">
    <name type="scientific">Ilyodon furcidens</name>
    <name type="common">goldbreast splitfin</name>
    <dbReference type="NCBI Taxonomy" id="33524"/>
    <lineage>
        <taxon>Eukaryota</taxon>
        <taxon>Metazoa</taxon>
        <taxon>Chordata</taxon>
        <taxon>Craniata</taxon>
        <taxon>Vertebrata</taxon>
        <taxon>Euteleostomi</taxon>
        <taxon>Actinopterygii</taxon>
        <taxon>Neopterygii</taxon>
        <taxon>Teleostei</taxon>
        <taxon>Neoteleostei</taxon>
        <taxon>Acanthomorphata</taxon>
        <taxon>Ovalentaria</taxon>
        <taxon>Atherinomorphae</taxon>
        <taxon>Cyprinodontiformes</taxon>
        <taxon>Goodeidae</taxon>
        <taxon>Ilyodon</taxon>
    </lineage>
</organism>
<dbReference type="EMBL" id="JAHRIQ010006961">
    <property type="protein sequence ID" value="MEQ2223334.1"/>
    <property type="molecule type" value="Genomic_DNA"/>
</dbReference>
<name>A0ABV0SSP7_9TELE</name>
<comment type="caution">
    <text evidence="1">The sequence shown here is derived from an EMBL/GenBank/DDBJ whole genome shotgun (WGS) entry which is preliminary data.</text>
</comment>
<keyword evidence="2" id="KW-1185">Reference proteome</keyword>
<sequence length="141" mass="15890">MEVHHFWTIYITTIISDVLTSLLDSSLYFCSENRFGTCLVLVLCGLKSHHEGFNLLFHYNITGPSCSSFTSKGSVLSWFSFIWESSTSSWKRFIFRGSGLSSSVFAGSCVSVIDTGLNWFRSYLSDWSFLVQLGNYSSSLI</sequence>
<proteinExistence type="predicted"/>
<accession>A0ABV0SSP7</accession>